<dbReference type="PANTHER" id="PTHR22946:SF0">
    <property type="entry name" value="DIENELACTONE HYDROLASE DOMAIN-CONTAINING PROTEIN"/>
    <property type="match status" value="1"/>
</dbReference>
<feature type="signal peptide" evidence="2">
    <location>
        <begin position="1"/>
        <end position="23"/>
    </location>
</feature>
<evidence type="ECO:0008006" key="5">
    <source>
        <dbReference type="Google" id="ProtNLM"/>
    </source>
</evidence>
<dbReference type="EMBL" id="CP023326">
    <property type="protein sequence ID" value="ATY65976.1"/>
    <property type="molecule type" value="Genomic_DNA"/>
</dbReference>
<reference evidence="3 4" key="1">
    <citation type="journal article" date="2017" name="BMC Genomics">
        <title>Chromosome level assembly and secondary metabolite potential of the parasitic fungus Cordyceps militaris.</title>
        <authorList>
            <person name="Kramer G.J."/>
            <person name="Nodwell J.R."/>
        </authorList>
    </citation>
    <scope>NUCLEOTIDE SEQUENCE [LARGE SCALE GENOMIC DNA]</scope>
    <source>
        <strain evidence="3 4">ATCC 34164</strain>
    </source>
</reference>
<organism evidence="3 4">
    <name type="scientific">Cordyceps militaris</name>
    <name type="common">Caterpillar fungus</name>
    <name type="synonym">Clavaria militaris</name>
    <dbReference type="NCBI Taxonomy" id="73501"/>
    <lineage>
        <taxon>Eukaryota</taxon>
        <taxon>Fungi</taxon>
        <taxon>Dikarya</taxon>
        <taxon>Ascomycota</taxon>
        <taxon>Pezizomycotina</taxon>
        <taxon>Sordariomycetes</taxon>
        <taxon>Hypocreomycetidae</taxon>
        <taxon>Hypocreales</taxon>
        <taxon>Cordycipitaceae</taxon>
        <taxon>Cordyceps</taxon>
    </lineage>
</organism>
<dbReference type="Gene3D" id="3.40.50.1820">
    <property type="entry name" value="alpha/beta hydrolase"/>
    <property type="match status" value="1"/>
</dbReference>
<keyword evidence="2" id="KW-0732">Signal</keyword>
<dbReference type="VEuPathDB" id="FungiDB:CCM_09602"/>
<name>A0A2H4SS94_CORMI</name>
<dbReference type="PANTHER" id="PTHR22946">
    <property type="entry name" value="DIENELACTONE HYDROLASE DOMAIN-CONTAINING PROTEIN-RELATED"/>
    <property type="match status" value="1"/>
</dbReference>
<evidence type="ECO:0000256" key="1">
    <source>
        <dbReference type="SAM" id="MobiDB-lite"/>
    </source>
</evidence>
<dbReference type="VEuPathDB" id="FungiDB:A9K55_002130"/>
<proteinExistence type="predicted"/>
<gene>
    <name evidence="3" type="ORF">A9K55_002130</name>
</gene>
<feature type="chain" id="PRO_5014192648" description="AB hydrolase-1 domain-containing protein" evidence="2">
    <location>
        <begin position="24"/>
        <end position="543"/>
    </location>
</feature>
<evidence type="ECO:0000313" key="4">
    <source>
        <dbReference type="Proteomes" id="UP000323067"/>
    </source>
</evidence>
<dbReference type="Proteomes" id="UP000323067">
    <property type="component" value="Chromosome iii"/>
</dbReference>
<protein>
    <recommendedName>
        <fullName evidence="5">AB hydrolase-1 domain-containing protein</fullName>
    </recommendedName>
</protein>
<evidence type="ECO:0000313" key="3">
    <source>
        <dbReference type="EMBL" id="ATY65976.1"/>
    </source>
</evidence>
<sequence>MKFSSQALTMLAVIALHVGLAASTTESDVFLAQHPDIQVGRDALVKAEAAAGPDSFSIVNKPADGVVLYQHFDPDTHERVSAVALVDDKEAETYYKTYNKDGDAKGAVMKRFDAAVGKCSRSEQVPRGLFPRASRCGQFCARGHSCTVDRRCPACRNKKKYKENYPTVRPPRLKHSPSRLHLTPTPTKSSRFCVMPENTAPYQTRGLPPMPAVSRQTLPMGGLLVDVYGLDELPAGDRSALPTTCLWLLHPRTRARGHMADIASRVLAAWHTAAASQTTPRNLVALAFDMPNHGSRLVSAAANEAWDGGNATHAVDMLGMVKGAVADLAGLMDLVEAYLGLRAAADAAHVCLGWSLGGHSAWQAWIGEDRIDAAVVVVGCPDFTNLMSTRAAAGNLLVPAGSSFLGSSHFPPSLARVCAAHDPKALLFGADDNHGRRPVPDVPLGEDDRERVRSVLDRHRVAGKRLLLCSGGRDTLVPAAVGQPVVDVLTEASAGWYPAMSVESRVYEDVGHAFSKDMVTDAVAFLVDAVARGPRERESKAKI</sequence>
<dbReference type="OrthoDB" id="2152248at2759"/>
<dbReference type="AlphaFoldDB" id="A0A2H4SS94"/>
<dbReference type="SUPFAM" id="SSF53474">
    <property type="entry name" value="alpha/beta-Hydrolases"/>
    <property type="match status" value="1"/>
</dbReference>
<feature type="region of interest" description="Disordered" evidence="1">
    <location>
        <begin position="165"/>
        <end position="190"/>
    </location>
</feature>
<dbReference type="InterPro" id="IPR050261">
    <property type="entry name" value="FrsA_esterase"/>
</dbReference>
<accession>A0A2H4SS94</accession>
<evidence type="ECO:0000256" key="2">
    <source>
        <dbReference type="SAM" id="SignalP"/>
    </source>
</evidence>
<dbReference type="InterPro" id="IPR029058">
    <property type="entry name" value="AB_hydrolase_fold"/>
</dbReference>